<evidence type="ECO:0000256" key="4">
    <source>
        <dbReference type="PROSITE-ProRule" id="PRU00169"/>
    </source>
</evidence>
<dbReference type="SMART" id="SM00448">
    <property type="entry name" value="REC"/>
    <property type="match status" value="1"/>
</dbReference>
<dbReference type="InterPro" id="IPR001789">
    <property type="entry name" value="Sig_transdc_resp-reg_receiver"/>
</dbReference>
<keyword evidence="3 4" id="KW-0597">Phosphoprotein</keyword>
<dbReference type="PANTHER" id="PTHR43547">
    <property type="entry name" value="TWO-COMPONENT HISTIDINE KINASE"/>
    <property type="match status" value="1"/>
</dbReference>
<dbReference type="EMBL" id="CP110257">
    <property type="protein sequence ID" value="UZD56396.1"/>
    <property type="molecule type" value="Genomic_DNA"/>
</dbReference>
<evidence type="ECO:0000256" key="1">
    <source>
        <dbReference type="ARBA" id="ARBA00000085"/>
    </source>
</evidence>
<evidence type="ECO:0000259" key="6">
    <source>
        <dbReference type="PROSITE" id="PS50110"/>
    </source>
</evidence>
<sequence>MEQDTHVLVVDDLEQNLVAMEALLRRPGVKVLKAQSGREALELLLAHDVAVALFDVQMPEMDGFELSELVRGSPRTRHVPIIFLTAAAVDVQRSFRGYDAGAVDFLYKPIDPHVLTSKVGVFVELHRQRAELARRMEELQRALQLNEMFTAVLGHDLRTPLSVVKVSAELLLMQHRDEATRSIAQRLKSSASRMSRMVEQLLDVYGLKSGGIPLKPVACDLGELVEQICAELSVGGCEERLQVVRRGPLDAVLDRDRVMQVVANLIGNALEHGDPSRPVTVELDGGQPQQLILRVRNGGTVPAERLESLFAPYQRAGKPQRAGLGLGLYIVDQFVRAHGGRVALRNEGSDTLAEVVLPRDARASGQTVVPL</sequence>
<gene>
    <name evidence="7" type="ORF">OMP39_07490</name>
</gene>
<dbReference type="PROSITE" id="PS50109">
    <property type="entry name" value="HIS_KIN"/>
    <property type="match status" value="1"/>
</dbReference>
<dbReference type="PANTHER" id="PTHR43547:SF2">
    <property type="entry name" value="HYBRID SIGNAL TRANSDUCTION HISTIDINE KINASE C"/>
    <property type="match status" value="1"/>
</dbReference>
<feature type="domain" description="Response regulatory" evidence="6">
    <location>
        <begin position="6"/>
        <end position="123"/>
    </location>
</feature>
<accession>A0ABY6MWL3</accession>
<dbReference type="GO" id="GO:0016301">
    <property type="term" value="F:kinase activity"/>
    <property type="evidence" value="ECO:0007669"/>
    <property type="project" value="UniProtKB-KW"/>
</dbReference>
<dbReference type="SUPFAM" id="SSF55874">
    <property type="entry name" value="ATPase domain of HSP90 chaperone/DNA topoisomerase II/histidine kinase"/>
    <property type="match status" value="1"/>
</dbReference>
<keyword evidence="8" id="KW-1185">Reference proteome</keyword>
<dbReference type="InterPro" id="IPR005467">
    <property type="entry name" value="His_kinase_dom"/>
</dbReference>
<dbReference type="Gene3D" id="3.40.50.2300">
    <property type="match status" value="1"/>
</dbReference>
<dbReference type="Gene3D" id="1.10.287.130">
    <property type="match status" value="1"/>
</dbReference>
<reference evidence="7" key="1">
    <citation type="submission" date="2022-10" db="EMBL/GenBank/DDBJ databases">
        <title>Complete genome sequence of Schlegelella aquatica LMG 23380.</title>
        <authorList>
            <person name="Musilova J."/>
            <person name="Kourilova X."/>
            <person name="Bezdicek M."/>
            <person name="Hermankova K."/>
            <person name="Obruca S."/>
            <person name="Sedlar K."/>
        </authorList>
    </citation>
    <scope>NUCLEOTIDE SEQUENCE</scope>
    <source>
        <strain evidence="7">LMG 23380</strain>
    </source>
</reference>
<feature type="modified residue" description="4-aspartylphosphate" evidence="4">
    <location>
        <position position="55"/>
    </location>
</feature>
<protein>
    <recommendedName>
        <fullName evidence="2">histidine kinase</fullName>
        <ecNumber evidence="2">2.7.13.3</ecNumber>
    </recommendedName>
</protein>
<evidence type="ECO:0000259" key="5">
    <source>
        <dbReference type="PROSITE" id="PS50109"/>
    </source>
</evidence>
<feature type="domain" description="Histidine kinase" evidence="5">
    <location>
        <begin position="152"/>
        <end position="361"/>
    </location>
</feature>
<proteinExistence type="predicted"/>
<evidence type="ECO:0000256" key="2">
    <source>
        <dbReference type="ARBA" id="ARBA00012438"/>
    </source>
</evidence>
<dbReference type="CDD" id="cd00082">
    <property type="entry name" value="HisKA"/>
    <property type="match status" value="1"/>
</dbReference>
<dbReference type="SMART" id="SM00388">
    <property type="entry name" value="HisKA"/>
    <property type="match status" value="1"/>
</dbReference>
<dbReference type="SUPFAM" id="SSF47384">
    <property type="entry name" value="Homodimeric domain of signal transducing histidine kinase"/>
    <property type="match status" value="1"/>
</dbReference>
<evidence type="ECO:0000313" key="8">
    <source>
        <dbReference type="Proteomes" id="UP001163266"/>
    </source>
</evidence>
<dbReference type="PROSITE" id="PS50110">
    <property type="entry name" value="RESPONSE_REGULATORY"/>
    <property type="match status" value="1"/>
</dbReference>
<dbReference type="EC" id="2.7.13.3" evidence="2"/>
<dbReference type="InterPro" id="IPR036890">
    <property type="entry name" value="HATPase_C_sf"/>
</dbReference>
<dbReference type="InterPro" id="IPR003661">
    <property type="entry name" value="HisK_dim/P_dom"/>
</dbReference>
<dbReference type="Pfam" id="PF00512">
    <property type="entry name" value="HisKA"/>
    <property type="match status" value="1"/>
</dbReference>
<dbReference type="CDD" id="cd00075">
    <property type="entry name" value="HATPase"/>
    <property type="match status" value="1"/>
</dbReference>
<dbReference type="SMART" id="SM00387">
    <property type="entry name" value="HATPase_c"/>
    <property type="match status" value="1"/>
</dbReference>
<dbReference type="Gene3D" id="3.30.565.10">
    <property type="entry name" value="Histidine kinase-like ATPase, C-terminal domain"/>
    <property type="match status" value="1"/>
</dbReference>
<evidence type="ECO:0000256" key="3">
    <source>
        <dbReference type="ARBA" id="ARBA00022553"/>
    </source>
</evidence>
<dbReference type="InterPro" id="IPR003594">
    <property type="entry name" value="HATPase_dom"/>
</dbReference>
<comment type="catalytic activity">
    <reaction evidence="1">
        <text>ATP + protein L-histidine = ADP + protein N-phospho-L-histidine.</text>
        <dbReference type="EC" id="2.7.13.3"/>
    </reaction>
</comment>
<dbReference type="Proteomes" id="UP001163266">
    <property type="component" value="Chromosome"/>
</dbReference>
<dbReference type="PRINTS" id="PR00344">
    <property type="entry name" value="BCTRLSENSOR"/>
</dbReference>
<dbReference type="InterPro" id="IPR036097">
    <property type="entry name" value="HisK_dim/P_sf"/>
</dbReference>
<dbReference type="Pfam" id="PF00072">
    <property type="entry name" value="Response_reg"/>
    <property type="match status" value="1"/>
</dbReference>
<keyword evidence="7" id="KW-0418">Kinase</keyword>
<organism evidence="7 8">
    <name type="scientific">Caldimonas aquatica</name>
    <dbReference type="NCBI Taxonomy" id="376175"/>
    <lineage>
        <taxon>Bacteria</taxon>
        <taxon>Pseudomonadati</taxon>
        <taxon>Pseudomonadota</taxon>
        <taxon>Betaproteobacteria</taxon>
        <taxon>Burkholderiales</taxon>
        <taxon>Sphaerotilaceae</taxon>
        <taxon>Caldimonas</taxon>
    </lineage>
</organism>
<name>A0ABY6MWL3_9BURK</name>
<keyword evidence="7" id="KW-0808">Transferase</keyword>
<dbReference type="InterPro" id="IPR004358">
    <property type="entry name" value="Sig_transdc_His_kin-like_C"/>
</dbReference>
<dbReference type="SUPFAM" id="SSF52172">
    <property type="entry name" value="CheY-like"/>
    <property type="match status" value="1"/>
</dbReference>
<dbReference type="InterPro" id="IPR011006">
    <property type="entry name" value="CheY-like_superfamily"/>
</dbReference>
<dbReference type="Pfam" id="PF02518">
    <property type="entry name" value="HATPase_c"/>
    <property type="match status" value="1"/>
</dbReference>
<dbReference type="RefSeq" id="WP_264894397.1">
    <property type="nucleotide sequence ID" value="NZ_CP110257.1"/>
</dbReference>
<evidence type="ECO:0000313" key="7">
    <source>
        <dbReference type="EMBL" id="UZD56396.1"/>
    </source>
</evidence>